<gene>
    <name evidence="3" type="ORF">HG15A2_38130</name>
</gene>
<evidence type="ECO:0008006" key="5">
    <source>
        <dbReference type="Google" id="ProtNLM"/>
    </source>
</evidence>
<feature type="transmembrane region" description="Helical" evidence="2">
    <location>
        <begin position="143"/>
        <end position="164"/>
    </location>
</feature>
<keyword evidence="2" id="KW-0812">Transmembrane</keyword>
<reference evidence="3 4" key="1">
    <citation type="submission" date="2019-02" db="EMBL/GenBank/DDBJ databases">
        <title>Deep-cultivation of Planctomycetes and their phenomic and genomic characterization uncovers novel biology.</title>
        <authorList>
            <person name="Wiegand S."/>
            <person name="Jogler M."/>
            <person name="Boedeker C."/>
            <person name="Pinto D."/>
            <person name="Vollmers J."/>
            <person name="Rivas-Marin E."/>
            <person name="Kohn T."/>
            <person name="Peeters S.H."/>
            <person name="Heuer A."/>
            <person name="Rast P."/>
            <person name="Oberbeckmann S."/>
            <person name="Bunk B."/>
            <person name="Jeske O."/>
            <person name="Meyerdierks A."/>
            <person name="Storesund J.E."/>
            <person name="Kallscheuer N."/>
            <person name="Luecker S."/>
            <person name="Lage O.M."/>
            <person name="Pohl T."/>
            <person name="Merkel B.J."/>
            <person name="Hornburger P."/>
            <person name="Mueller R.-W."/>
            <person name="Bruemmer F."/>
            <person name="Labrenz M."/>
            <person name="Spormann A.M."/>
            <person name="Op den Camp H."/>
            <person name="Overmann J."/>
            <person name="Amann R."/>
            <person name="Jetten M.S.M."/>
            <person name="Mascher T."/>
            <person name="Medema M.H."/>
            <person name="Devos D.P."/>
            <person name="Kaster A.-K."/>
            <person name="Ovreas L."/>
            <person name="Rohde M."/>
            <person name="Galperin M.Y."/>
            <person name="Jogler C."/>
        </authorList>
    </citation>
    <scope>NUCLEOTIDE SEQUENCE [LARGE SCALE GENOMIC DNA]</scope>
    <source>
        <strain evidence="3 4">HG15A2</strain>
    </source>
</reference>
<dbReference type="GO" id="GO:0008233">
    <property type="term" value="F:peptidase activity"/>
    <property type="evidence" value="ECO:0007669"/>
    <property type="project" value="InterPro"/>
</dbReference>
<dbReference type="Pfam" id="PF13367">
    <property type="entry name" value="PrsW-protease"/>
    <property type="match status" value="1"/>
</dbReference>
<dbReference type="Proteomes" id="UP000319852">
    <property type="component" value="Chromosome"/>
</dbReference>
<feature type="transmembrane region" description="Helical" evidence="2">
    <location>
        <begin position="342"/>
        <end position="363"/>
    </location>
</feature>
<accession>A0A517N026</accession>
<dbReference type="PANTHER" id="PTHR36844:SF1">
    <property type="entry name" value="PROTEASE PRSW"/>
    <property type="match status" value="1"/>
</dbReference>
<feature type="compositionally biased region" description="Pro residues" evidence="1">
    <location>
        <begin position="64"/>
        <end position="77"/>
    </location>
</feature>
<feature type="transmembrane region" description="Helical" evidence="2">
    <location>
        <begin position="20"/>
        <end position="41"/>
    </location>
</feature>
<keyword evidence="4" id="KW-1185">Reference proteome</keyword>
<protein>
    <recommendedName>
        <fullName evidence="5">PrsW family intramembrane metalloprotease</fullName>
    </recommendedName>
</protein>
<organism evidence="3 4">
    <name type="scientific">Adhaeretor mobilis</name>
    <dbReference type="NCBI Taxonomy" id="1930276"/>
    <lineage>
        <taxon>Bacteria</taxon>
        <taxon>Pseudomonadati</taxon>
        <taxon>Planctomycetota</taxon>
        <taxon>Planctomycetia</taxon>
        <taxon>Pirellulales</taxon>
        <taxon>Lacipirellulaceae</taxon>
        <taxon>Adhaeretor</taxon>
    </lineage>
</organism>
<feature type="transmembrane region" description="Helical" evidence="2">
    <location>
        <begin position="369"/>
        <end position="385"/>
    </location>
</feature>
<sequence length="395" mass="43912">MLSQSQRHWIDLRTHDARFLLWTAASILGLGILVSFAVSGIDPVNNFVAESLEPDLSQPDAPDPETPSPGDPIPEGPSPWEEIEGQARQGEWLDVFLAIPKAMVEGWRSRASIGLAFLVCGCWLAFSLQAIQTPNLHSLRSWACFVGIPLGVLSIWGTLFLLVWQEQFWGLTESEELVPGLRFFILGVGFREEFSKFVCFLPLLPFVLFSRDELAAFITAGCVGLGFALEENIGYFTREWATSTLGRMMTAAPLHMSLTALVGLAAYRACRWPKQWGAHFFGVLGAAILAHGLYDAFIVLPDLVEYNILASIIFILIVWQFFRELKELRKMRRESFSLSANFVICTSTVVAATLVVLSSWLGIHLAAKVLIPSLISQALMAYLFLREMPESLVTV</sequence>
<name>A0A517N026_9BACT</name>
<feature type="transmembrane region" description="Helical" evidence="2">
    <location>
        <begin position="306"/>
        <end position="322"/>
    </location>
</feature>
<evidence type="ECO:0000256" key="1">
    <source>
        <dbReference type="SAM" id="MobiDB-lite"/>
    </source>
</evidence>
<feature type="transmembrane region" description="Helical" evidence="2">
    <location>
        <begin position="214"/>
        <end position="236"/>
    </location>
</feature>
<feature type="transmembrane region" description="Helical" evidence="2">
    <location>
        <begin position="279"/>
        <end position="300"/>
    </location>
</feature>
<keyword evidence="2" id="KW-0472">Membrane</keyword>
<dbReference type="AlphaFoldDB" id="A0A517N026"/>
<evidence type="ECO:0000313" key="4">
    <source>
        <dbReference type="Proteomes" id="UP000319852"/>
    </source>
</evidence>
<dbReference type="InterPro" id="IPR026898">
    <property type="entry name" value="PrsW"/>
</dbReference>
<proteinExistence type="predicted"/>
<dbReference type="EMBL" id="CP036263">
    <property type="protein sequence ID" value="QDT00475.1"/>
    <property type="molecule type" value="Genomic_DNA"/>
</dbReference>
<evidence type="ECO:0000313" key="3">
    <source>
        <dbReference type="EMBL" id="QDT00475.1"/>
    </source>
</evidence>
<feature type="transmembrane region" description="Helical" evidence="2">
    <location>
        <begin position="111"/>
        <end position="131"/>
    </location>
</feature>
<keyword evidence="2" id="KW-1133">Transmembrane helix</keyword>
<feature type="region of interest" description="Disordered" evidence="1">
    <location>
        <begin position="54"/>
        <end position="81"/>
    </location>
</feature>
<dbReference type="PANTHER" id="PTHR36844">
    <property type="entry name" value="PROTEASE PRSW"/>
    <property type="match status" value="1"/>
</dbReference>
<dbReference type="RefSeq" id="WP_145062005.1">
    <property type="nucleotide sequence ID" value="NZ_CP036263.1"/>
</dbReference>
<dbReference type="OrthoDB" id="243071at2"/>
<evidence type="ECO:0000256" key="2">
    <source>
        <dbReference type="SAM" id="Phobius"/>
    </source>
</evidence>
<dbReference type="KEGG" id="amob:HG15A2_38130"/>